<evidence type="ECO:0000313" key="4">
    <source>
        <dbReference type="Proteomes" id="UP001603857"/>
    </source>
</evidence>
<evidence type="ECO:0000256" key="2">
    <source>
        <dbReference type="ARBA" id="ARBA00022679"/>
    </source>
</evidence>
<sequence length="184" mass="21206">MAVFFPMRIYYVAVNDFADFEIDKCSCRYPILFRIQNGKESTSRDSRKQARRYPKILEGKTKKNILIPYHINKPYLPMASGEYSFGTVAVITASSLILSSSILRSHTIPIRLLSMMRWKRSSMLTAMNYVVDRAIVFPLGLFLHMQDIPDIEGDEKFGIQTLAVRLGQKQINNDQLYKTILQSE</sequence>
<accession>A0ABD1NKZ4</accession>
<dbReference type="AlphaFoldDB" id="A0ABD1NKZ4"/>
<gene>
    <name evidence="3" type="ORF">Fmac_001810</name>
</gene>
<proteinExistence type="inferred from homology"/>
<reference evidence="3 4" key="1">
    <citation type="submission" date="2024-08" db="EMBL/GenBank/DDBJ databases">
        <title>Insights into the chromosomal genome structure of Flemingia macrophylla.</title>
        <authorList>
            <person name="Ding Y."/>
            <person name="Zhao Y."/>
            <person name="Bi W."/>
            <person name="Wu M."/>
            <person name="Zhao G."/>
            <person name="Gong Y."/>
            <person name="Li W."/>
            <person name="Zhang P."/>
        </authorList>
    </citation>
    <scope>NUCLEOTIDE SEQUENCE [LARGE SCALE GENOMIC DNA]</scope>
    <source>
        <strain evidence="3">DYQJB</strain>
        <tissue evidence="3">Leaf</tissue>
    </source>
</reference>
<dbReference type="Proteomes" id="UP001603857">
    <property type="component" value="Unassembled WGS sequence"/>
</dbReference>
<dbReference type="PANTHER" id="PTHR43009">
    <property type="entry name" value="HOMOGENTISATE SOLANESYLTRANSFERASE, CHLOROPLASTIC"/>
    <property type="match status" value="1"/>
</dbReference>
<name>A0ABD1NKZ4_9FABA</name>
<comment type="caution">
    <text evidence="3">The sequence shown here is derived from an EMBL/GenBank/DDBJ whole genome shotgun (WGS) entry which is preliminary data.</text>
</comment>
<comment type="similarity">
    <text evidence="1">Belongs to the UbiA prenyltransferase family.</text>
</comment>
<organism evidence="3 4">
    <name type="scientific">Flemingia macrophylla</name>
    <dbReference type="NCBI Taxonomy" id="520843"/>
    <lineage>
        <taxon>Eukaryota</taxon>
        <taxon>Viridiplantae</taxon>
        <taxon>Streptophyta</taxon>
        <taxon>Embryophyta</taxon>
        <taxon>Tracheophyta</taxon>
        <taxon>Spermatophyta</taxon>
        <taxon>Magnoliopsida</taxon>
        <taxon>eudicotyledons</taxon>
        <taxon>Gunneridae</taxon>
        <taxon>Pentapetalae</taxon>
        <taxon>rosids</taxon>
        <taxon>fabids</taxon>
        <taxon>Fabales</taxon>
        <taxon>Fabaceae</taxon>
        <taxon>Papilionoideae</taxon>
        <taxon>50 kb inversion clade</taxon>
        <taxon>NPAAA clade</taxon>
        <taxon>indigoferoid/millettioid clade</taxon>
        <taxon>Phaseoleae</taxon>
        <taxon>Flemingia</taxon>
    </lineage>
</organism>
<dbReference type="GO" id="GO:0016740">
    <property type="term" value="F:transferase activity"/>
    <property type="evidence" value="ECO:0007669"/>
    <property type="project" value="UniProtKB-KW"/>
</dbReference>
<protein>
    <submittedName>
        <fullName evidence="3">Uncharacterized protein</fullName>
    </submittedName>
</protein>
<keyword evidence="2" id="KW-0808">Transferase</keyword>
<dbReference type="PANTHER" id="PTHR43009:SF6">
    <property type="entry name" value="HOMOGENTISATE PHYTYLTRANSFERASE 1, CHLOROPLASTIC"/>
    <property type="match status" value="1"/>
</dbReference>
<keyword evidence="4" id="KW-1185">Reference proteome</keyword>
<dbReference type="EMBL" id="JBGMDY010000001">
    <property type="protein sequence ID" value="KAL2347810.1"/>
    <property type="molecule type" value="Genomic_DNA"/>
</dbReference>
<evidence type="ECO:0000313" key="3">
    <source>
        <dbReference type="EMBL" id="KAL2347810.1"/>
    </source>
</evidence>
<evidence type="ECO:0000256" key="1">
    <source>
        <dbReference type="ARBA" id="ARBA00005985"/>
    </source>
</evidence>